<dbReference type="GO" id="GO:0031177">
    <property type="term" value="F:phosphopantetheine binding"/>
    <property type="evidence" value="ECO:0007669"/>
    <property type="project" value="TreeGrafter"/>
</dbReference>
<accession>A0A378U0B5</accession>
<sequence>MKSITDFSSLEDYLAYLFNNTSGIAIANSQENCSWEQLLKRMDEFLNKYKKIANINKNIPLIVHGHKQINFVIAIYACLLNKIPFIPVDSIYPEKRLEHICNLSKAQYVYRAENDSFEKKNDEEHELSERDLAYIMFTSGTTGQPKGVQIGREAVFNLMKWMTMQLNLAKPNIFMNQAPFAFDLSMYEVFGNLAYGGCIVLNSREDIANSSTWTDFLATQQISTWVSTPSFAMQQLLNPKLNQQNIPSLKEFLFCGEKLGKPVVKMIFQKFPQARIINTYGPTEATVATTYIDITREMLEAEEELPVGYAVLNSDLNIVDEEIWISGIHVMRGYLNNEVENTKRLIIHDDETRTYKTGDYGFVKDNVFYVLGRRDEQIKLNGYRIELSEIEEKILDLKQFGFENAAVIALKRDTGTVLRLVCFYTSKEATESTIIKEALAKNLPSYMMPSEFIKIDEIPVSTNHKTDKKALLEKYQQGL</sequence>
<protein>
    <submittedName>
        <fullName evidence="2">Long-chain-fatty-acid--CoA ligase</fullName>
        <ecNumber evidence="2">2.3.1.86</ecNumber>
        <ecNumber evidence="2">6.1.1.13</ecNumber>
    </submittedName>
</protein>
<dbReference type="GO" id="GO:0044550">
    <property type="term" value="P:secondary metabolite biosynthetic process"/>
    <property type="evidence" value="ECO:0007669"/>
    <property type="project" value="TreeGrafter"/>
</dbReference>
<evidence type="ECO:0000313" key="3">
    <source>
        <dbReference type="Proteomes" id="UP000254927"/>
    </source>
</evidence>
<dbReference type="GO" id="GO:0043041">
    <property type="term" value="P:amino acid activation for nonribosomal peptide biosynthetic process"/>
    <property type="evidence" value="ECO:0007669"/>
    <property type="project" value="TreeGrafter"/>
</dbReference>
<dbReference type="InterPro" id="IPR020845">
    <property type="entry name" value="AMP-binding_CS"/>
</dbReference>
<dbReference type="GeneID" id="93353110"/>
<dbReference type="EMBL" id="UGQW01000002">
    <property type="protein sequence ID" value="STZ68597.1"/>
    <property type="molecule type" value="Genomic_DNA"/>
</dbReference>
<dbReference type="PANTHER" id="PTHR45527:SF1">
    <property type="entry name" value="FATTY ACID SYNTHASE"/>
    <property type="match status" value="1"/>
</dbReference>
<evidence type="ECO:0000259" key="1">
    <source>
        <dbReference type="Pfam" id="PF00501"/>
    </source>
</evidence>
<dbReference type="GO" id="GO:0004321">
    <property type="term" value="F:fatty-acyl-CoA synthase activity"/>
    <property type="evidence" value="ECO:0007669"/>
    <property type="project" value="UniProtKB-EC"/>
</dbReference>
<dbReference type="PROSITE" id="PS00455">
    <property type="entry name" value="AMP_BINDING"/>
    <property type="match status" value="1"/>
</dbReference>
<dbReference type="InterPro" id="IPR042099">
    <property type="entry name" value="ANL_N_sf"/>
</dbReference>
<dbReference type="RefSeq" id="WP_074898427.1">
    <property type="nucleotide sequence ID" value="NZ_CP031252.1"/>
</dbReference>
<keyword evidence="2" id="KW-0012">Acyltransferase</keyword>
<dbReference type="PANTHER" id="PTHR45527">
    <property type="entry name" value="NONRIBOSOMAL PEPTIDE SYNTHETASE"/>
    <property type="match status" value="1"/>
</dbReference>
<keyword evidence="2" id="KW-0808">Transferase</keyword>
<name>A0A378U0B5_NEIEL</name>
<evidence type="ECO:0000313" key="2">
    <source>
        <dbReference type="EMBL" id="STZ68597.1"/>
    </source>
</evidence>
<dbReference type="GO" id="GO:0016874">
    <property type="term" value="F:ligase activity"/>
    <property type="evidence" value="ECO:0007669"/>
    <property type="project" value="UniProtKB-KW"/>
</dbReference>
<keyword evidence="2" id="KW-0436">Ligase</keyword>
<dbReference type="InterPro" id="IPR045851">
    <property type="entry name" value="AMP-bd_C_sf"/>
</dbReference>
<dbReference type="AlphaFoldDB" id="A0A378U0B5"/>
<dbReference type="Gene3D" id="3.30.300.30">
    <property type="match status" value="1"/>
</dbReference>
<dbReference type="Proteomes" id="UP000254927">
    <property type="component" value="Unassembled WGS sequence"/>
</dbReference>
<dbReference type="EC" id="2.3.1.86" evidence="2"/>
<reference evidence="2 3" key="1">
    <citation type="submission" date="2018-06" db="EMBL/GenBank/DDBJ databases">
        <authorList>
            <consortium name="Pathogen Informatics"/>
            <person name="Doyle S."/>
        </authorList>
    </citation>
    <scope>NUCLEOTIDE SEQUENCE [LARGE SCALE GENOMIC DNA]</scope>
    <source>
        <strain evidence="2 3">NCTC10660</strain>
    </source>
</reference>
<dbReference type="SUPFAM" id="SSF56801">
    <property type="entry name" value="Acetyl-CoA synthetase-like"/>
    <property type="match status" value="1"/>
</dbReference>
<dbReference type="GO" id="GO:0005737">
    <property type="term" value="C:cytoplasm"/>
    <property type="evidence" value="ECO:0007669"/>
    <property type="project" value="TreeGrafter"/>
</dbReference>
<organism evidence="2 3">
    <name type="scientific">Neisseria elongata</name>
    <dbReference type="NCBI Taxonomy" id="495"/>
    <lineage>
        <taxon>Bacteria</taxon>
        <taxon>Pseudomonadati</taxon>
        <taxon>Pseudomonadota</taxon>
        <taxon>Betaproteobacteria</taxon>
        <taxon>Neisseriales</taxon>
        <taxon>Neisseriaceae</taxon>
        <taxon>Neisseria</taxon>
    </lineage>
</organism>
<gene>
    <name evidence="2" type="primary">dltA</name>
    <name evidence="2" type="ORF">NCTC10660_02124</name>
</gene>
<dbReference type="Pfam" id="PF00501">
    <property type="entry name" value="AMP-binding"/>
    <property type="match status" value="1"/>
</dbReference>
<dbReference type="InterPro" id="IPR000873">
    <property type="entry name" value="AMP-dep_synth/lig_dom"/>
</dbReference>
<dbReference type="EC" id="6.1.1.13" evidence="2"/>
<proteinExistence type="predicted"/>
<feature type="domain" description="AMP-dependent synthetase/ligase" evidence="1">
    <location>
        <begin position="25"/>
        <end position="335"/>
    </location>
</feature>
<dbReference type="Gene3D" id="3.40.50.12780">
    <property type="entry name" value="N-terminal domain of ligase-like"/>
    <property type="match status" value="1"/>
</dbReference>